<accession>A0A067SK50</accession>
<reference evidence="2" key="1">
    <citation type="journal article" date="2014" name="Proc. Natl. Acad. Sci. U.S.A.">
        <title>Extensive sampling of basidiomycete genomes demonstrates inadequacy of the white-rot/brown-rot paradigm for wood decay fungi.</title>
        <authorList>
            <person name="Riley R."/>
            <person name="Salamov A.A."/>
            <person name="Brown D.W."/>
            <person name="Nagy L.G."/>
            <person name="Floudas D."/>
            <person name="Held B.W."/>
            <person name="Levasseur A."/>
            <person name="Lombard V."/>
            <person name="Morin E."/>
            <person name="Otillar R."/>
            <person name="Lindquist E.A."/>
            <person name="Sun H."/>
            <person name="LaButti K.M."/>
            <person name="Schmutz J."/>
            <person name="Jabbour D."/>
            <person name="Luo H."/>
            <person name="Baker S.E."/>
            <person name="Pisabarro A.G."/>
            <person name="Walton J.D."/>
            <person name="Blanchette R.A."/>
            <person name="Henrissat B."/>
            <person name="Martin F."/>
            <person name="Cullen D."/>
            <person name="Hibbett D.S."/>
            <person name="Grigoriev I.V."/>
        </authorList>
    </citation>
    <scope>NUCLEOTIDE SEQUENCE [LARGE SCALE GENOMIC DNA]</scope>
    <source>
        <strain evidence="2">CBS 339.88</strain>
    </source>
</reference>
<sequence length="85" mass="9469">MAQSLCVYLPTSMLVRCVSSAFIAAGPRCGILRVILMSVNSTLRRAAFLPTQSIQDLSEVTYSHVFICRLVQSSIMESVFHFQLK</sequence>
<evidence type="ECO:0000313" key="2">
    <source>
        <dbReference type="Proteomes" id="UP000027222"/>
    </source>
</evidence>
<organism evidence="1 2">
    <name type="scientific">Galerina marginata (strain CBS 339.88)</name>
    <dbReference type="NCBI Taxonomy" id="685588"/>
    <lineage>
        <taxon>Eukaryota</taxon>
        <taxon>Fungi</taxon>
        <taxon>Dikarya</taxon>
        <taxon>Basidiomycota</taxon>
        <taxon>Agaricomycotina</taxon>
        <taxon>Agaricomycetes</taxon>
        <taxon>Agaricomycetidae</taxon>
        <taxon>Agaricales</taxon>
        <taxon>Agaricineae</taxon>
        <taxon>Strophariaceae</taxon>
        <taxon>Galerina</taxon>
    </lineage>
</organism>
<dbReference type="HOGENOM" id="CLU_2512791_0_0_1"/>
<gene>
    <name evidence="1" type="ORF">GALMADRAFT_1051404</name>
</gene>
<protein>
    <submittedName>
        <fullName evidence="1">Uncharacterized protein</fullName>
    </submittedName>
</protein>
<evidence type="ECO:0000313" key="1">
    <source>
        <dbReference type="EMBL" id="KDR68089.1"/>
    </source>
</evidence>
<dbReference type="EMBL" id="KL142410">
    <property type="protein sequence ID" value="KDR68089.1"/>
    <property type="molecule type" value="Genomic_DNA"/>
</dbReference>
<dbReference type="AlphaFoldDB" id="A0A067SK50"/>
<proteinExistence type="predicted"/>
<name>A0A067SK50_GALM3</name>
<keyword evidence="2" id="KW-1185">Reference proteome</keyword>
<dbReference type="Proteomes" id="UP000027222">
    <property type="component" value="Unassembled WGS sequence"/>
</dbReference>